<dbReference type="Pfam" id="PF00067">
    <property type="entry name" value="p450"/>
    <property type="match status" value="1"/>
</dbReference>
<keyword evidence="11" id="KW-1185">Reference proteome</keyword>
<dbReference type="InterPro" id="IPR050479">
    <property type="entry name" value="CYP11_CYP27_families"/>
</dbReference>
<dbReference type="PANTHER" id="PTHR24279">
    <property type="entry name" value="CYTOCHROME P450"/>
    <property type="match status" value="1"/>
</dbReference>
<evidence type="ECO:0000256" key="6">
    <source>
        <dbReference type="ARBA" id="ARBA00023004"/>
    </source>
</evidence>
<dbReference type="GO" id="GO:0016705">
    <property type="term" value="F:oxidoreductase activity, acting on paired donors, with incorporation or reduction of molecular oxygen"/>
    <property type="evidence" value="ECO:0007669"/>
    <property type="project" value="InterPro"/>
</dbReference>
<dbReference type="PRINTS" id="PR00385">
    <property type="entry name" value="P450"/>
</dbReference>
<dbReference type="GO" id="GO:0020037">
    <property type="term" value="F:heme binding"/>
    <property type="evidence" value="ECO:0007669"/>
    <property type="project" value="InterPro"/>
</dbReference>
<evidence type="ECO:0000256" key="9">
    <source>
        <dbReference type="RuleBase" id="RU000461"/>
    </source>
</evidence>
<dbReference type="InterPro" id="IPR036396">
    <property type="entry name" value="Cyt_P450_sf"/>
</dbReference>
<dbReference type="SUPFAM" id="SSF48264">
    <property type="entry name" value="Cytochrome P450"/>
    <property type="match status" value="1"/>
</dbReference>
<evidence type="ECO:0000256" key="1">
    <source>
        <dbReference type="ARBA" id="ARBA00001971"/>
    </source>
</evidence>
<keyword evidence="5 9" id="KW-0560">Oxidoreductase</keyword>
<keyword evidence="7 9" id="KW-0503">Monooxygenase</keyword>
<dbReference type="GO" id="GO:0071375">
    <property type="term" value="P:cellular response to peptide hormone stimulus"/>
    <property type="evidence" value="ECO:0007669"/>
    <property type="project" value="TreeGrafter"/>
</dbReference>
<evidence type="ECO:0000256" key="8">
    <source>
        <dbReference type="PIRSR" id="PIRSR602401-1"/>
    </source>
</evidence>
<dbReference type="GO" id="GO:0004497">
    <property type="term" value="F:monooxygenase activity"/>
    <property type="evidence" value="ECO:0007669"/>
    <property type="project" value="UniProtKB-KW"/>
</dbReference>
<dbReference type="GO" id="GO:0034650">
    <property type="term" value="P:cortisol metabolic process"/>
    <property type="evidence" value="ECO:0007669"/>
    <property type="project" value="TreeGrafter"/>
</dbReference>
<dbReference type="InterPro" id="IPR001128">
    <property type="entry name" value="Cyt_P450"/>
</dbReference>
<dbReference type="GO" id="GO:0042359">
    <property type="term" value="P:vitamin D metabolic process"/>
    <property type="evidence" value="ECO:0007669"/>
    <property type="project" value="UniProtKB-ARBA"/>
</dbReference>
<keyword evidence="6 8" id="KW-0408">Iron</keyword>
<dbReference type="FunFam" id="1.10.630.10:FF:000006">
    <property type="entry name" value="Cytochrome P450 302a1, mitochondrial"/>
    <property type="match status" value="1"/>
</dbReference>
<keyword evidence="4 8" id="KW-0479">Metal-binding</keyword>
<dbReference type="GO" id="GO:0005743">
    <property type="term" value="C:mitochondrial inner membrane"/>
    <property type="evidence" value="ECO:0007669"/>
    <property type="project" value="TreeGrafter"/>
</dbReference>
<comment type="cofactor">
    <cofactor evidence="1 8">
        <name>heme</name>
        <dbReference type="ChEBI" id="CHEBI:30413"/>
    </cofactor>
</comment>
<evidence type="ECO:0000256" key="4">
    <source>
        <dbReference type="ARBA" id="ARBA00022723"/>
    </source>
</evidence>
<dbReference type="GO" id="GO:0008203">
    <property type="term" value="P:cholesterol metabolic process"/>
    <property type="evidence" value="ECO:0007669"/>
    <property type="project" value="TreeGrafter"/>
</dbReference>
<gene>
    <name evidence="10" type="primary">cyp24a1</name>
    <name evidence="10" type="ORF">DAT39_010482</name>
</gene>
<evidence type="ECO:0000256" key="7">
    <source>
        <dbReference type="ARBA" id="ARBA00023033"/>
    </source>
</evidence>
<evidence type="ECO:0000256" key="3">
    <source>
        <dbReference type="ARBA" id="ARBA00022617"/>
    </source>
</evidence>
<evidence type="ECO:0000256" key="2">
    <source>
        <dbReference type="ARBA" id="ARBA00010617"/>
    </source>
</evidence>
<evidence type="ECO:0000313" key="11">
    <source>
        <dbReference type="Proteomes" id="UP000727407"/>
    </source>
</evidence>
<evidence type="ECO:0000256" key="5">
    <source>
        <dbReference type="ARBA" id="ARBA00023002"/>
    </source>
</evidence>
<dbReference type="EMBL" id="QNUK01000156">
    <property type="protein sequence ID" value="KAF5899800.1"/>
    <property type="molecule type" value="Genomic_DNA"/>
</dbReference>
<dbReference type="AlphaFoldDB" id="A0A8J4TQX2"/>
<accession>A0A8J4TQX2</accession>
<protein>
    <submittedName>
        <fullName evidence="10">1,25-dihydroxyvitamin D(3) 24-hydroxylase, mitochondrial</fullName>
    </submittedName>
</protein>
<dbReference type="InterPro" id="IPR017972">
    <property type="entry name" value="Cyt_P450_CS"/>
</dbReference>
<dbReference type="PANTHER" id="PTHR24279:SF125">
    <property type="entry name" value="CYTOCHROME P450 FAMILY 24 SUBFAMILY A MEMBER 1"/>
    <property type="match status" value="1"/>
</dbReference>
<dbReference type="PRINTS" id="PR00463">
    <property type="entry name" value="EP450I"/>
</dbReference>
<organism evidence="10 11">
    <name type="scientific">Clarias magur</name>
    <name type="common">Asian catfish</name>
    <name type="synonym">Macropteronotus magur</name>
    <dbReference type="NCBI Taxonomy" id="1594786"/>
    <lineage>
        <taxon>Eukaryota</taxon>
        <taxon>Metazoa</taxon>
        <taxon>Chordata</taxon>
        <taxon>Craniata</taxon>
        <taxon>Vertebrata</taxon>
        <taxon>Euteleostomi</taxon>
        <taxon>Actinopterygii</taxon>
        <taxon>Neopterygii</taxon>
        <taxon>Teleostei</taxon>
        <taxon>Ostariophysi</taxon>
        <taxon>Siluriformes</taxon>
        <taxon>Clariidae</taxon>
        <taxon>Clarias</taxon>
    </lineage>
</organism>
<dbReference type="GO" id="GO:0006704">
    <property type="term" value="P:glucocorticoid biosynthetic process"/>
    <property type="evidence" value="ECO:0007669"/>
    <property type="project" value="TreeGrafter"/>
</dbReference>
<dbReference type="GO" id="GO:0005506">
    <property type="term" value="F:iron ion binding"/>
    <property type="evidence" value="ECO:0007669"/>
    <property type="project" value="InterPro"/>
</dbReference>
<dbReference type="Proteomes" id="UP000727407">
    <property type="component" value="Unassembled WGS sequence"/>
</dbReference>
<keyword evidence="3 8" id="KW-0349">Heme</keyword>
<reference evidence="10" key="1">
    <citation type="submission" date="2020-07" db="EMBL/GenBank/DDBJ databases">
        <title>Clarias magur genome sequencing, assembly and annotation.</title>
        <authorList>
            <person name="Kushwaha B."/>
            <person name="Kumar R."/>
            <person name="Das P."/>
            <person name="Joshi C.G."/>
            <person name="Kumar D."/>
            <person name="Nagpure N.S."/>
            <person name="Pandey M."/>
            <person name="Agarwal S."/>
            <person name="Srivastava S."/>
            <person name="Singh M."/>
            <person name="Sahoo L."/>
            <person name="Jayasankar P."/>
            <person name="Meher P.K."/>
            <person name="Koringa P.G."/>
            <person name="Iquebal M.A."/>
            <person name="Das S.P."/>
            <person name="Bit A."/>
            <person name="Patnaik S."/>
            <person name="Patel N."/>
            <person name="Shah T.M."/>
            <person name="Hinsu A."/>
            <person name="Jena J.K."/>
        </authorList>
    </citation>
    <scope>NUCLEOTIDE SEQUENCE</scope>
    <source>
        <strain evidence="10">CIFAMagur01</strain>
        <tissue evidence="10">Testis</tissue>
    </source>
</reference>
<comment type="similarity">
    <text evidence="2 9">Belongs to the cytochrome P450 family.</text>
</comment>
<dbReference type="PROSITE" id="PS00086">
    <property type="entry name" value="CYTOCHROME_P450"/>
    <property type="match status" value="1"/>
</dbReference>
<dbReference type="GO" id="GO:0006700">
    <property type="term" value="P:C21-steroid hormone biosynthetic process"/>
    <property type="evidence" value="ECO:0007669"/>
    <property type="project" value="TreeGrafter"/>
</dbReference>
<dbReference type="OrthoDB" id="3945418at2759"/>
<sequence>MRAQIQKAPAQILEVLKKKKLVGLQHCKPTSSVCVLDVKDAAAPCTEHTFQSIPGPTNWPLLGNLIDILRRGGLQKQHQTLMDYHKKFGKIFKMKIGSFESVNIGAPCLLEALYRKEGSYPQRLEIKPWKAYRDLRDEAYGLLILEGKDWQRVRSTFQQKLMKPTEVVKLDGKINEVLGDFINRIGDVNVNGKISDLYFELNKWSFETICYVLYDKRFGILQEHANKEATDFITAIKTMMNMFGRMMVTPVSLHKSLNTKTWREHTAAWDRIFNIAKIYIDKKLKSHSSGETDGILSDIYHNCPLTRKELYAAITELQIGGVETTANSALWAIFNLSRNPHAQDKLLKEIREVVPSGQVPCAEHIKNMPYLKACLKESMRVSPSIPFTSRTLDRDTVLGEYSLPKGTVLMINSQALGSNEEYFDNGKQFMPERWLENKTSINPFAHIPFGIGKRMCIGRRLAELQIQLALCW</sequence>
<comment type="caution">
    <text evidence="10">The sequence shown here is derived from an EMBL/GenBank/DDBJ whole genome shotgun (WGS) entry which is preliminary data.</text>
</comment>
<feature type="binding site" description="axial binding residue" evidence="8">
    <location>
        <position position="456"/>
    </location>
    <ligand>
        <name>heme</name>
        <dbReference type="ChEBI" id="CHEBI:30413"/>
    </ligand>
    <ligandPart>
        <name>Fe</name>
        <dbReference type="ChEBI" id="CHEBI:18248"/>
    </ligandPart>
</feature>
<dbReference type="Gene3D" id="1.10.630.10">
    <property type="entry name" value="Cytochrome P450"/>
    <property type="match status" value="1"/>
</dbReference>
<name>A0A8J4TQX2_CLAMG</name>
<dbReference type="InterPro" id="IPR002401">
    <property type="entry name" value="Cyt_P450_E_grp-I"/>
</dbReference>
<evidence type="ECO:0000313" key="10">
    <source>
        <dbReference type="EMBL" id="KAF5899800.1"/>
    </source>
</evidence>
<proteinExistence type="inferred from homology"/>
<feature type="non-terminal residue" evidence="10">
    <location>
        <position position="472"/>
    </location>
</feature>